<evidence type="ECO:0000259" key="2">
    <source>
        <dbReference type="Pfam" id="PF00462"/>
    </source>
</evidence>
<evidence type="ECO:0000313" key="4">
    <source>
        <dbReference type="Proteomes" id="UP000317938"/>
    </source>
</evidence>
<sequence>MKIRDLLFYLTVVSIAVTLTHFFIKEQVGAPINNIDYLQNNWHKNPTNEITLYSAEWCKACQATKEYLNKRNVNYKNIDIELSSTGSKLLKENNIDSIPVITFNDVTIVGFDANKLDTLVTNIKVK</sequence>
<keyword evidence="4" id="KW-1185">Reference proteome</keyword>
<evidence type="ECO:0000256" key="1">
    <source>
        <dbReference type="SAM" id="Phobius"/>
    </source>
</evidence>
<keyword evidence="1" id="KW-0812">Transmembrane</keyword>
<dbReference type="Proteomes" id="UP000317938">
    <property type="component" value="Unassembled WGS sequence"/>
</dbReference>
<accession>A0ABY3F7I6</accession>
<reference evidence="3 4" key="1">
    <citation type="submission" date="2019-07" db="EMBL/GenBank/DDBJ databases">
        <title>Diversity of Bacteria from Kongsfjorden, Arctic.</title>
        <authorList>
            <person name="Yu Y."/>
        </authorList>
    </citation>
    <scope>NUCLEOTIDE SEQUENCE [LARGE SCALE GENOMIC DNA]</scope>
    <source>
        <strain evidence="3 4">SM1927</strain>
    </source>
</reference>
<name>A0ABY3F7I6_9GAMM</name>
<proteinExistence type="predicted"/>
<dbReference type="PANTHER" id="PTHR34386">
    <property type="entry name" value="GLUTAREDOXIN"/>
    <property type="match status" value="1"/>
</dbReference>
<feature type="transmembrane region" description="Helical" evidence="1">
    <location>
        <begin position="6"/>
        <end position="24"/>
    </location>
</feature>
<dbReference type="Gene3D" id="3.40.30.10">
    <property type="entry name" value="Glutaredoxin"/>
    <property type="match status" value="1"/>
</dbReference>
<evidence type="ECO:0000313" key="3">
    <source>
        <dbReference type="EMBL" id="TVU79935.1"/>
    </source>
</evidence>
<organism evidence="3 4">
    <name type="scientific">Pseudoalteromonas neustonica</name>
    <dbReference type="NCBI Taxonomy" id="1840331"/>
    <lineage>
        <taxon>Bacteria</taxon>
        <taxon>Pseudomonadati</taxon>
        <taxon>Pseudomonadota</taxon>
        <taxon>Gammaproteobacteria</taxon>
        <taxon>Alteromonadales</taxon>
        <taxon>Pseudoalteromonadaceae</taxon>
        <taxon>Pseudoalteromonas</taxon>
    </lineage>
</organism>
<gene>
    <name evidence="3" type="ORF">FQP85_21810</name>
</gene>
<dbReference type="InterPro" id="IPR051548">
    <property type="entry name" value="Grx-like_ET"/>
</dbReference>
<dbReference type="Pfam" id="PF00462">
    <property type="entry name" value="Glutaredoxin"/>
    <property type="match status" value="1"/>
</dbReference>
<dbReference type="RefSeq" id="WP_145242553.1">
    <property type="nucleotide sequence ID" value="NZ_VNFF01000033.1"/>
</dbReference>
<dbReference type="PANTHER" id="PTHR34386:SF1">
    <property type="entry name" value="GLUTAREDOXIN-LIKE PROTEIN NRDH"/>
    <property type="match status" value="1"/>
</dbReference>
<dbReference type="EMBL" id="VNFF01000033">
    <property type="protein sequence ID" value="TVU79935.1"/>
    <property type="molecule type" value="Genomic_DNA"/>
</dbReference>
<keyword evidence="1" id="KW-0472">Membrane</keyword>
<dbReference type="InterPro" id="IPR002109">
    <property type="entry name" value="Glutaredoxin"/>
</dbReference>
<protein>
    <recommendedName>
        <fullName evidence="2">Glutaredoxin domain-containing protein</fullName>
    </recommendedName>
</protein>
<comment type="caution">
    <text evidence="3">The sequence shown here is derived from an EMBL/GenBank/DDBJ whole genome shotgun (WGS) entry which is preliminary data.</text>
</comment>
<keyword evidence="1" id="KW-1133">Transmembrane helix</keyword>
<dbReference type="InterPro" id="IPR036249">
    <property type="entry name" value="Thioredoxin-like_sf"/>
</dbReference>
<dbReference type="SUPFAM" id="SSF52833">
    <property type="entry name" value="Thioredoxin-like"/>
    <property type="match status" value="1"/>
</dbReference>
<dbReference type="CDD" id="cd02976">
    <property type="entry name" value="NrdH"/>
    <property type="match status" value="1"/>
</dbReference>
<feature type="domain" description="Glutaredoxin" evidence="2">
    <location>
        <begin position="50"/>
        <end position="106"/>
    </location>
</feature>